<keyword evidence="2" id="KW-1185">Reference proteome</keyword>
<proteinExistence type="predicted"/>
<evidence type="ECO:0000313" key="1">
    <source>
        <dbReference type="EMBL" id="KHG26113.1"/>
    </source>
</evidence>
<accession>A0A0B0PI20</accession>
<reference evidence="2" key="1">
    <citation type="submission" date="2014-09" db="EMBL/GenBank/DDBJ databases">
        <authorList>
            <person name="Mudge J."/>
            <person name="Ramaraj T."/>
            <person name="Lindquist I.E."/>
            <person name="Bharti A.K."/>
            <person name="Sundararajan A."/>
            <person name="Cameron C.T."/>
            <person name="Woodward J.E."/>
            <person name="May G.D."/>
            <person name="Brubaker C."/>
            <person name="Broadhvest J."/>
            <person name="Wilkins T.A."/>
        </authorList>
    </citation>
    <scope>NUCLEOTIDE SEQUENCE</scope>
    <source>
        <strain evidence="2">cv. AKA8401</strain>
    </source>
</reference>
<evidence type="ECO:0000313" key="2">
    <source>
        <dbReference type="Proteomes" id="UP000032142"/>
    </source>
</evidence>
<name>A0A0B0PI20_GOSAR</name>
<dbReference type="Proteomes" id="UP000032142">
    <property type="component" value="Unassembled WGS sequence"/>
</dbReference>
<gene>
    <name evidence="1" type="ORF">F383_32392</name>
</gene>
<protein>
    <submittedName>
        <fullName evidence="1">Uncharacterized protein</fullName>
    </submittedName>
</protein>
<organism evidence="1 2">
    <name type="scientific">Gossypium arboreum</name>
    <name type="common">Tree cotton</name>
    <name type="synonym">Gossypium nanking</name>
    <dbReference type="NCBI Taxonomy" id="29729"/>
    <lineage>
        <taxon>Eukaryota</taxon>
        <taxon>Viridiplantae</taxon>
        <taxon>Streptophyta</taxon>
        <taxon>Embryophyta</taxon>
        <taxon>Tracheophyta</taxon>
        <taxon>Spermatophyta</taxon>
        <taxon>Magnoliopsida</taxon>
        <taxon>eudicotyledons</taxon>
        <taxon>Gunneridae</taxon>
        <taxon>Pentapetalae</taxon>
        <taxon>rosids</taxon>
        <taxon>malvids</taxon>
        <taxon>Malvales</taxon>
        <taxon>Malvaceae</taxon>
        <taxon>Malvoideae</taxon>
        <taxon>Gossypium</taxon>
    </lineage>
</organism>
<dbReference type="EMBL" id="KN435114">
    <property type="protein sequence ID" value="KHG26113.1"/>
    <property type="molecule type" value="Genomic_DNA"/>
</dbReference>
<sequence length="8" mass="1078">MIKDFMMY</sequence>